<feature type="region of interest" description="Disordered" evidence="1">
    <location>
        <begin position="75"/>
        <end position="95"/>
    </location>
</feature>
<dbReference type="EMBL" id="JARKIF010000016">
    <property type="protein sequence ID" value="KAJ7620989.1"/>
    <property type="molecule type" value="Genomic_DNA"/>
</dbReference>
<evidence type="ECO:0000313" key="3">
    <source>
        <dbReference type="Proteomes" id="UP001221142"/>
    </source>
</evidence>
<feature type="compositionally biased region" description="Basic residues" evidence="1">
    <location>
        <begin position="162"/>
        <end position="171"/>
    </location>
</feature>
<reference evidence="2" key="1">
    <citation type="submission" date="2023-03" db="EMBL/GenBank/DDBJ databases">
        <title>Massive genome expansion in bonnet fungi (Mycena s.s.) driven by repeated elements and novel gene families across ecological guilds.</title>
        <authorList>
            <consortium name="Lawrence Berkeley National Laboratory"/>
            <person name="Harder C.B."/>
            <person name="Miyauchi S."/>
            <person name="Viragh M."/>
            <person name="Kuo A."/>
            <person name="Thoen E."/>
            <person name="Andreopoulos B."/>
            <person name="Lu D."/>
            <person name="Skrede I."/>
            <person name="Drula E."/>
            <person name="Henrissat B."/>
            <person name="Morin E."/>
            <person name="Kohler A."/>
            <person name="Barry K."/>
            <person name="LaButti K."/>
            <person name="Morin E."/>
            <person name="Salamov A."/>
            <person name="Lipzen A."/>
            <person name="Mereny Z."/>
            <person name="Hegedus B."/>
            <person name="Baldrian P."/>
            <person name="Stursova M."/>
            <person name="Weitz H."/>
            <person name="Taylor A."/>
            <person name="Grigoriev I.V."/>
            <person name="Nagy L.G."/>
            <person name="Martin F."/>
            <person name="Kauserud H."/>
        </authorList>
    </citation>
    <scope>NUCLEOTIDE SEQUENCE</scope>
    <source>
        <strain evidence="2">9284</strain>
    </source>
</reference>
<evidence type="ECO:0000313" key="2">
    <source>
        <dbReference type="EMBL" id="KAJ7620989.1"/>
    </source>
</evidence>
<accession>A0AAD7BH67</accession>
<sequence>MRKLFPWCHPSQINLNQHQAEPVVLARGAIKSATTELPSIADLTGESQSQSQPETYTIPPAFVAPEVRSLESQRARDFGSGHAIPPAVGAPRRRRTPVTPYFPCAYTSGPVLRGRRRTASGLRVRSTILSIVPHKSNHLVSKIEARHLKLLKRAKEIEQSRQRRGRERHVRPSAASSRSCYRPPSPAPSLVSDSSSCTSASGSEPSEYSYSSESSDSSYSRRLSPPPTRSQHFVQMKRHHLHLEKTRSRNGFFARVMNLCS</sequence>
<protein>
    <submittedName>
        <fullName evidence="2">Uncharacterized protein</fullName>
    </submittedName>
</protein>
<evidence type="ECO:0000256" key="1">
    <source>
        <dbReference type="SAM" id="MobiDB-lite"/>
    </source>
</evidence>
<proteinExistence type="predicted"/>
<gene>
    <name evidence="2" type="ORF">FB45DRAFT_928061</name>
</gene>
<feature type="region of interest" description="Disordered" evidence="1">
    <location>
        <begin position="157"/>
        <end position="231"/>
    </location>
</feature>
<organism evidence="2 3">
    <name type="scientific">Roridomyces roridus</name>
    <dbReference type="NCBI Taxonomy" id="1738132"/>
    <lineage>
        <taxon>Eukaryota</taxon>
        <taxon>Fungi</taxon>
        <taxon>Dikarya</taxon>
        <taxon>Basidiomycota</taxon>
        <taxon>Agaricomycotina</taxon>
        <taxon>Agaricomycetes</taxon>
        <taxon>Agaricomycetidae</taxon>
        <taxon>Agaricales</taxon>
        <taxon>Marasmiineae</taxon>
        <taxon>Mycenaceae</taxon>
        <taxon>Roridomyces</taxon>
    </lineage>
</organism>
<feature type="compositionally biased region" description="Low complexity" evidence="1">
    <location>
        <begin position="188"/>
        <end position="223"/>
    </location>
</feature>
<dbReference type="AlphaFoldDB" id="A0AAD7BH67"/>
<keyword evidence="3" id="KW-1185">Reference proteome</keyword>
<comment type="caution">
    <text evidence="2">The sequence shown here is derived from an EMBL/GenBank/DDBJ whole genome shotgun (WGS) entry which is preliminary data.</text>
</comment>
<dbReference type="Proteomes" id="UP001221142">
    <property type="component" value="Unassembled WGS sequence"/>
</dbReference>
<name>A0AAD7BH67_9AGAR</name>